<organism evidence="10 11">
    <name type="scientific">Chitinophaga caseinilytica</name>
    <dbReference type="NCBI Taxonomy" id="2267521"/>
    <lineage>
        <taxon>Bacteria</taxon>
        <taxon>Pseudomonadati</taxon>
        <taxon>Bacteroidota</taxon>
        <taxon>Chitinophagia</taxon>
        <taxon>Chitinophagales</taxon>
        <taxon>Chitinophagaceae</taxon>
        <taxon>Chitinophaga</taxon>
    </lineage>
</organism>
<comment type="subcellular location">
    <subcellularLocation>
        <location evidence="1">Cell membrane</location>
        <topology evidence="1">Multi-pass membrane protein</topology>
    </subcellularLocation>
</comment>
<protein>
    <submittedName>
        <fullName evidence="10">MFS transporter</fullName>
    </submittedName>
</protein>
<reference evidence="10 11" key="1">
    <citation type="submission" date="2024-03" db="EMBL/GenBank/DDBJ databases">
        <title>Chitinophaga caseinilytica sp. nov., a casein hydrolysing bacterium isolated from forest soil.</title>
        <authorList>
            <person name="Lee D.S."/>
            <person name="Han D.M."/>
            <person name="Baek J.H."/>
            <person name="Choi D.G."/>
            <person name="Jeon J.H."/>
            <person name="Jeon C.O."/>
        </authorList>
    </citation>
    <scope>NUCLEOTIDE SEQUENCE [LARGE SCALE GENOMIC DNA]</scope>
    <source>
        <strain evidence="10 11">KACC 19118</strain>
    </source>
</reference>
<dbReference type="Proteomes" id="UP001449657">
    <property type="component" value="Chromosome"/>
</dbReference>
<keyword evidence="6 8" id="KW-0472">Membrane</keyword>
<accession>A0ABZ2YZ60</accession>
<keyword evidence="11" id="KW-1185">Reference proteome</keyword>
<dbReference type="EMBL" id="CP150096">
    <property type="protein sequence ID" value="WZN44347.1"/>
    <property type="molecule type" value="Genomic_DNA"/>
</dbReference>
<proteinExistence type="predicted"/>
<keyword evidence="5 8" id="KW-1133">Transmembrane helix</keyword>
<evidence type="ECO:0000256" key="8">
    <source>
        <dbReference type="SAM" id="Phobius"/>
    </source>
</evidence>
<sequence length="421" mass="46415">MFDKTISLYRSAYGGIPRKVWLLATVLLINRAGAMVIPFLTLYLTTQLHFSLEQAGIVMTVYGIGSILGSLLGGKLTDTIGFHPVQFWSLAMHGVMFLVLSRMDTFPQFAVTVFVLGMVGDAFRPANFAAVAHYSDATTRLRSYSLLRLASNLGWAVGPAVGGVLATISYNMLFFADAFSCLSAAFLLKLFLRPGKTSGNTVHTAPVGEANMSAWRDRRYLFFILLVTFNAICLFQMFNIVPVYLKTVVHMNESMIGLAISTNGILIALIEMILVFKLENRRPNEYYICIGALLMGLAYVIFNFVPPVAAVAYLHIVLFSAAEMMTLPFMNNFWINRAQAHNRGQYAGLYTVAFSCATILAPTLGAFGVEHFGFRDWWWAVGGISLLTFFGFRWMLKNTSTPPVTPAPTPEPNPAPEAALA</sequence>
<dbReference type="InterPro" id="IPR020846">
    <property type="entry name" value="MFS_dom"/>
</dbReference>
<feature type="transmembrane region" description="Helical" evidence="8">
    <location>
        <begin position="85"/>
        <end position="103"/>
    </location>
</feature>
<gene>
    <name evidence="10" type="ORF">WJU22_15730</name>
</gene>
<evidence type="ECO:0000256" key="7">
    <source>
        <dbReference type="SAM" id="MobiDB-lite"/>
    </source>
</evidence>
<dbReference type="RefSeq" id="WP_341839135.1">
    <property type="nucleotide sequence ID" value="NZ_CP149792.1"/>
</dbReference>
<dbReference type="Gene3D" id="1.20.1250.20">
    <property type="entry name" value="MFS general substrate transporter like domains"/>
    <property type="match status" value="1"/>
</dbReference>
<name>A0ABZ2YZ60_9BACT</name>
<dbReference type="PANTHER" id="PTHR23517:SF2">
    <property type="entry name" value="MULTIDRUG RESISTANCE PROTEIN MDTH"/>
    <property type="match status" value="1"/>
</dbReference>
<feature type="transmembrane region" description="Helical" evidence="8">
    <location>
        <begin position="256"/>
        <end position="274"/>
    </location>
</feature>
<feature type="transmembrane region" description="Helical" evidence="8">
    <location>
        <begin position="172"/>
        <end position="192"/>
    </location>
</feature>
<keyword evidence="3" id="KW-1003">Cell membrane</keyword>
<keyword evidence="2" id="KW-0813">Transport</keyword>
<feature type="transmembrane region" description="Helical" evidence="8">
    <location>
        <begin position="109"/>
        <end position="134"/>
    </location>
</feature>
<dbReference type="InterPro" id="IPR050171">
    <property type="entry name" value="MFS_Transporters"/>
</dbReference>
<feature type="transmembrane region" description="Helical" evidence="8">
    <location>
        <begin position="220"/>
        <end position="244"/>
    </location>
</feature>
<evidence type="ECO:0000313" key="10">
    <source>
        <dbReference type="EMBL" id="WZN44347.1"/>
    </source>
</evidence>
<feature type="transmembrane region" description="Helical" evidence="8">
    <location>
        <begin position="286"/>
        <end position="305"/>
    </location>
</feature>
<evidence type="ECO:0000256" key="1">
    <source>
        <dbReference type="ARBA" id="ARBA00004651"/>
    </source>
</evidence>
<dbReference type="SUPFAM" id="SSF103473">
    <property type="entry name" value="MFS general substrate transporter"/>
    <property type="match status" value="1"/>
</dbReference>
<dbReference type="PROSITE" id="PS50850">
    <property type="entry name" value="MFS"/>
    <property type="match status" value="1"/>
</dbReference>
<feature type="transmembrane region" description="Helical" evidence="8">
    <location>
        <begin position="311"/>
        <end position="334"/>
    </location>
</feature>
<feature type="domain" description="Major facilitator superfamily (MFS) profile" evidence="9">
    <location>
        <begin position="19"/>
        <end position="400"/>
    </location>
</feature>
<feature type="transmembrane region" description="Helical" evidence="8">
    <location>
        <begin position="55"/>
        <end position="73"/>
    </location>
</feature>
<feature type="transmembrane region" description="Helical" evidence="8">
    <location>
        <begin position="146"/>
        <end position="166"/>
    </location>
</feature>
<evidence type="ECO:0000256" key="4">
    <source>
        <dbReference type="ARBA" id="ARBA00022692"/>
    </source>
</evidence>
<evidence type="ECO:0000256" key="6">
    <source>
        <dbReference type="ARBA" id="ARBA00023136"/>
    </source>
</evidence>
<feature type="transmembrane region" description="Helical" evidence="8">
    <location>
        <begin position="346"/>
        <end position="365"/>
    </location>
</feature>
<dbReference type="PRINTS" id="PR01035">
    <property type="entry name" value="TCRTETA"/>
</dbReference>
<evidence type="ECO:0000259" key="9">
    <source>
        <dbReference type="PROSITE" id="PS50850"/>
    </source>
</evidence>
<feature type="region of interest" description="Disordered" evidence="7">
    <location>
        <begin position="402"/>
        <end position="421"/>
    </location>
</feature>
<dbReference type="InterPro" id="IPR011701">
    <property type="entry name" value="MFS"/>
</dbReference>
<keyword evidence="4 8" id="KW-0812">Transmembrane</keyword>
<evidence type="ECO:0000313" key="11">
    <source>
        <dbReference type="Proteomes" id="UP001449657"/>
    </source>
</evidence>
<feature type="transmembrane region" description="Helical" evidence="8">
    <location>
        <begin position="377"/>
        <end position="396"/>
    </location>
</feature>
<dbReference type="PANTHER" id="PTHR23517">
    <property type="entry name" value="RESISTANCE PROTEIN MDTM, PUTATIVE-RELATED-RELATED"/>
    <property type="match status" value="1"/>
</dbReference>
<feature type="transmembrane region" description="Helical" evidence="8">
    <location>
        <begin position="20"/>
        <end position="43"/>
    </location>
</feature>
<feature type="compositionally biased region" description="Pro residues" evidence="7">
    <location>
        <begin position="403"/>
        <end position="415"/>
    </location>
</feature>
<evidence type="ECO:0000256" key="5">
    <source>
        <dbReference type="ARBA" id="ARBA00022989"/>
    </source>
</evidence>
<evidence type="ECO:0000256" key="2">
    <source>
        <dbReference type="ARBA" id="ARBA00022448"/>
    </source>
</evidence>
<dbReference type="Pfam" id="PF07690">
    <property type="entry name" value="MFS_1"/>
    <property type="match status" value="1"/>
</dbReference>
<evidence type="ECO:0000256" key="3">
    <source>
        <dbReference type="ARBA" id="ARBA00022475"/>
    </source>
</evidence>
<dbReference type="InterPro" id="IPR001958">
    <property type="entry name" value="Tet-R_TetA/multi-R_MdtG-like"/>
</dbReference>
<dbReference type="InterPro" id="IPR036259">
    <property type="entry name" value="MFS_trans_sf"/>
</dbReference>